<reference evidence="1 2" key="1">
    <citation type="submission" date="2024-09" db="EMBL/GenBank/DDBJ databases">
        <title>Chromosome-scale assembly of Riccia sorocarpa.</title>
        <authorList>
            <person name="Paukszto L."/>
        </authorList>
    </citation>
    <scope>NUCLEOTIDE SEQUENCE [LARGE SCALE GENOMIC DNA]</scope>
    <source>
        <strain evidence="1">LP-2024</strain>
        <tissue evidence="1">Aerial parts of the thallus</tissue>
    </source>
</reference>
<evidence type="ECO:0000313" key="1">
    <source>
        <dbReference type="EMBL" id="KAL3699765.1"/>
    </source>
</evidence>
<comment type="caution">
    <text evidence="1">The sequence shown here is derived from an EMBL/GenBank/DDBJ whole genome shotgun (WGS) entry which is preliminary data.</text>
</comment>
<accession>A0ABD3I7T8</accession>
<name>A0ABD3I7T8_9MARC</name>
<evidence type="ECO:0000313" key="2">
    <source>
        <dbReference type="Proteomes" id="UP001633002"/>
    </source>
</evidence>
<sequence>MVEYQDDSIGPSPILKRDELRSWELCSGRTDMVDARLCATRSLGQHFTRHAWHGNRFDQSRLDRFYLTKGGEWVYHIRLKAKHAQEEITATEDTSGRVIEDREELLDEVHNFYENLYTFEIETEEMLECRRTVVGRLDRRLTVEQNVVLEELPSEELITKIVMEMPKEKSPGIDGIMVEILRLG</sequence>
<keyword evidence="2" id="KW-1185">Reference proteome</keyword>
<proteinExistence type="predicted"/>
<organism evidence="1 2">
    <name type="scientific">Riccia sorocarpa</name>
    <dbReference type="NCBI Taxonomy" id="122646"/>
    <lineage>
        <taxon>Eukaryota</taxon>
        <taxon>Viridiplantae</taxon>
        <taxon>Streptophyta</taxon>
        <taxon>Embryophyta</taxon>
        <taxon>Marchantiophyta</taxon>
        <taxon>Marchantiopsida</taxon>
        <taxon>Marchantiidae</taxon>
        <taxon>Marchantiales</taxon>
        <taxon>Ricciaceae</taxon>
        <taxon>Riccia</taxon>
    </lineage>
</organism>
<dbReference type="Proteomes" id="UP001633002">
    <property type="component" value="Unassembled WGS sequence"/>
</dbReference>
<dbReference type="EMBL" id="JBJQOH010000001">
    <property type="protein sequence ID" value="KAL3699765.1"/>
    <property type="molecule type" value="Genomic_DNA"/>
</dbReference>
<protein>
    <submittedName>
        <fullName evidence="1">Uncharacterized protein</fullName>
    </submittedName>
</protein>
<dbReference type="AlphaFoldDB" id="A0ABD3I7T8"/>
<gene>
    <name evidence="1" type="ORF">R1sor_017787</name>
</gene>